<reference evidence="1" key="1">
    <citation type="journal article" date="2014" name="Front. Microbiol.">
        <title>High frequency of phylogenetically diverse reductive dehalogenase-homologous genes in deep subseafloor sedimentary metagenomes.</title>
        <authorList>
            <person name="Kawai M."/>
            <person name="Futagami T."/>
            <person name="Toyoda A."/>
            <person name="Takaki Y."/>
            <person name="Nishi S."/>
            <person name="Hori S."/>
            <person name="Arai W."/>
            <person name="Tsubouchi T."/>
            <person name="Morono Y."/>
            <person name="Uchiyama I."/>
            <person name="Ito T."/>
            <person name="Fujiyama A."/>
            <person name="Inagaki F."/>
            <person name="Takami H."/>
        </authorList>
    </citation>
    <scope>NUCLEOTIDE SEQUENCE</scope>
    <source>
        <strain evidence="1">Expedition CK06-06</strain>
    </source>
</reference>
<protein>
    <submittedName>
        <fullName evidence="1">Uncharacterized protein</fullName>
    </submittedName>
</protein>
<gene>
    <name evidence="1" type="ORF">S01H1_35962</name>
</gene>
<proteinExistence type="predicted"/>
<feature type="non-terminal residue" evidence="1">
    <location>
        <position position="1"/>
    </location>
</feature>
<comment type="caution">
    <text evidence="1">The sequence shown here is derived from an EMBL/GenBank/DDBJ whole genome shotgun (WGS) entry which is preliminary data.</text>
</comment>
<organism evidence="1">
    <name type="scientific">marine sediment metagenome</name>
    <dbReference type="NCBI Taxonomy" id="412755"/>
    <lineage>
        <taxon>unclassified sequences</taxon>
        <taxon>metagenomes</taxon>
        <taxon>ecological metagenomes</taxon>
    </lineage>
</organism>
<name>X0VN50_9ZZZZ</name>
<dbReference type="AlphaFoldDB" id="X0VN50"/>
<accession>X0VN50</accession>
<evidence type="ECO:0000313" key="1">
    <source>
        <dbReference type="EMBL" id="GAG13893.1"/>
    </source>
</evidence>
<sequence length="85" mass="10165">DHEYRWWWGWLISLGNVLMQVGQRLATGKWLHYQWSKTLTGPRYEWSPKHKCLGGFLRTVFQREGAWRPASKVYERKYGSNHGAQ</sequence>
<dbReference type="EMBL" id="BARS01022499">
    <property type="protein sequence ID" value="GAG13893.1"/>
    <property type="molecule type" value="Genomic_DNA"/>
</dbReference>